<dbReference type="SMART" id="SM00826">
    <property type="entry name" value="PKS_DH"/>
    <property type="match status" value="1"/>
</dbReference>
<keyword evidence="3" id="KW-0596">Phosphopantetheine</keyword>
<evidence type="ECO:0000259" key="12">
    <source>
        <dbReference type="PROSITE" id="PS50075"/>
    </source>
</evidence>
<dbReference type="InterPro" id="IPR055123">
    <property type="entry name" value="SpnB-like_Rossmann"/>
</dbReference>
<dbReference type="Pfam" id="PF00109">
    <property type="entry name" value="ketoacyl-synt"/>
    <property type="match status" value="1"/>
</dbReference>
<dbReference type="InterPro" id="IPR006162">
    <property type="entry name" value="Ppantetheine_attach_site"/>
</dbReference>
<comment type="cofactor">
    <cofactor evidence="1">
        <name>pantetheine 4'-phosphate</name>
        <dbReference type="ChEBI" id="CHEBI:47942"/>
    </cofactor>
</comment>
<dbReference type="InterPro" id="IPR014030">
    <property type="entry name" value="Ketoacyl_synth_N"/>
</dbReference>
<name>A0ABZ1Q8S8_9ACTN</name>
<dbReference type="Pfam" id="PF08240">
    <property type="entry name" value="ADH_N"/>
    <property type="match status" value="1"/>
</dbReference>
<dbReference type="InterPro" id="IPR020841">
    <property type="entry name" value="PKS_Beta-ketoAc_synthase_dom"/>
</dbReference>
<dbReference type="CDD" id="cd00833">
    <property type="entry name" value="PKS"/>
    <property type="match status" value="1"/>
</dbReference>
<proteinExistence type="predicted"/>
<dbReference type="InterPro" id="IPR013154">
    <property type="entry name" value="ADH-like_N"/>
</dbReference>
<dbReference type="PROSITE" id="PS00606">
    <property type="entry name" value="KS3_1"/>
    <property type="match status" value="1"/>
</dbReference>
<feature type="domain" description="Ketosynthase family 3 (KS3)" evidence="13">
    <location>
        <begin position="35"/>
        <end position="462"/>
    </location>
</feature>
<dbReference type="PANTHER" id="PTHR43775">
    <property type="entry name" value="FATTY ACID SYNTHASE"/>
    <property type="match status" value="1"/>
</dbReference>
<comment type="pathway">
    <text evidence="2">Antibiotic biosynthesis.</text>
</comment>
<dbReference type="Pfam" id="PF08990">
    <property type="entry name" value="Docking"/>
    <property type="match status" value="1"/>
</dbReference>
<dbReference type="InterPro" id="IPR049900">
    <property type="entry name" value="PKS_mFAS_DH"/>
</dbReference>
<dbReference type="InterPro" id="IPR009081">
    <property type="entry name" value="PP-bd_ACP"/>
</dbReference>
<dbReference type="CDD" id="cd05195">
    <property type="entry name" value="enoyl_red"/>
    <property type="match status" value="1"/>
</dbReference>
<dbReference type="InterPro" id="IPR018201">
    <property type="entry name" value="Ketoacyl_synth_AS"/>
</dbReference>
<feature type="domain" description="PKS/mFAS DH" evidence="14">
    <location>
        <begin position="944"/>
        <end position="1240"/>
    </location>
</feature>
<dbReference type="InterPro" id="IPR049552">
    <property type="entry name" value="PKS_DH_N"/>
</dbReference>
<evidence type="ECO:0000256" key="2">
    <source>
        <dbReference type="ARBA" id="ARBA00004792"/>
    </source>
</evidence>
<dbReference type="PROSITE" id="PS52019">
    <property type="entry name" value="PKS_MFAS_DH"/>
    <property type="match status" value="1"/>
</dbReference>
<dbReference type="InterPro" id="IPR016035">
    <property type="entry name" value="Acyl_Trfase/lysoPLipase"/>
</dbReference>
<keyword evidence="8" id="KW-0012">Acyltransferase</keyword>
<dbReference type="SMART" id="SM00823">
    <property type="entry name" value="PKS_PP"/>
    <property type="match status" value="1"/>
</dbReference>
<evidence type="ECO:0000256" key="4">
    <source>
        <dbReference type="ARBA" id="ARBA00022553"/>
    </source>
</evidence>
<dbReference type="InterPro" id="IPR016039">
    <property type="entry name" value="Thiolase-like"/>
</dbReference>
<dbReference type="InterPro" id="IPR016036">
    <property type="entry name" value="Malonyl_transacylase_ACP-bd"/>
</dbReference>
<dbReference type="Gene3D" id="3.40.47.10">
    <property type="match status" value="1"/>
</dbReference>
<feature type="region of interest" description="Disordered" evidence="11">
    <location>
        <begin position="2141"/>
        <end position="2162"/>
    </location>
</feature>
<dbReference type="Pfam" id="PF16197">
    <property type="entry name" value="KAsynt_C_assoc"/>
    <property type="match status" value="1"/>
</dbReference>
<dbReference type="Gene3D" id="3.40.50.720">
    <property type="entry name" value="NAD(P)-binding Rossmann-like Domain"/>
    <property type="match status" value="1"/>
</dbReference>
<feature type="region of interest" description="C-terminal hotdog fold" evidence="9">
    <location>
        <begin position="1095"/>
        <end position="1240"/>
    </location>
</feature>
<dbReference type="SMART" id="SM00827">
    <property type="entry name" value="PKS_AT"/>
    <property type="match status" value="1"/>
</dbReference>
<dbReference type="InterPro" id="IPR014043">
    <property type="entry name" value="Acyl_transferase_dom"/>
</dbReference>
<dbReference type="PROSITE" id="PS52004">
    <property type="entry name" value="KS3_2"/>
    <property type="match status" value="1"/>
</dbReference>
<feature type="domain" description="Carrier" evidence="12">
    <location>
        <begin position="2062"/>
        <end position="2137"/>
    </location>
</feature>
<feature type="coiled-coil region" evidence="10">
    <location>
        <begin position="6"/>
        <end position="33"/>
    </location>
</feature>
<dbReference type="InterPro" id="IPR032821">
    <property type="entry name" value="PKS_assoc"/>
</dbReference>
<evidence type="ECO:0000256" key="11">
    <source>
        <dbReference type="SAM" id="MobiDB-lite"/>
    </source>
</evidence>
<dbReference type="SUPFAM" id="SSF47336">
    <property type="entry name" value="ACP-like"/>
    <property type="match status" value="1"/>
</dbReference>
<keyword evidence="5" id="KW-0808">Transferase</keyword>
<evidence type="ECO:0000256" key="3">
    <source>
        <dbReference type="ARBA" id="ARBA00022450"/>
    </source>
</evidence>
<dbReference type="InterPro" id="IPR002364">
    <property type="entry name" value="Quin_OxRdtase/zeta-crystal_CS"/>
</dbReference>
<dbReference type="InterPro" id="IPR042104">
    <property type="entry name" value="PKS_dehydratase_sf"/>
</dbReference>
<dbReference type="InterPro" id="IPR020807">
    <property type="entry name" value="PKS_DH"/>
</dbReference>
<dbReference type="Pfam" id="PF21089">
    <property type="entry name" value="PKS_DH_N"/>
    <property type="match status" value="1"/>
</dbReference>
<evidence type="ECO:0000256" key="10">
    <source>
        <dbReference type="SAM" id="Coils"/>
    </source>
</evidence>
<evidence type="ECO:0000259" key="14">
    <source>
        <dbReference type="PROSITE" id="PS52019"/>
    </source>
</evidence>
<dbReference type="InterPro" id="IPR036291">
    <property type="entry name" value="NAD(P)-bd_dom_sf"/>
</dbReference>
<dbReference type="Proteomes" id="UP001432312">
    <property type="component" value="Chromosome"/>
</dbReference>
<dbReference type="Pfam" id="PF22953">
    <property type="entry name" value="SpnB_Rossmann"/>
    <property type="match status" value="1"/>
</dbReference>
<dbReference type="PROSITE" id="PS00012">
    <property type="entry name" value="PHOSPHOPANTETHEINE"/>
    <property type="match status" value="1"/>
</dbReference>
<dbReference type="Gene3D" id="3.90.180.10">
    <property type="entry name" value="Medium-chain alcohol dehydrogenases, catalytic domain"/>
    <property type="match status" value="1"/>
</dbReference>
<dbReference type="InterPro" id="IPR057326">
    <property type="entry name" value="KR_dom"/>
</dbReference>
<sequence>MASTTQQQVVEALRAALKENERLKADHTRIREREHEPIAIVGMACRYPGGVRSPQDLWRLTTDEVDAVGPFPADRGWDLAELYDPDPDRPHTSYAREGGFLYGAAQFDAEFFGVSPREAHSIDPQQRLLLETAWEAFEHAGIDPATLRGSRTGVFVGTMYADYMNRFSPAPEEYEGFLSVGGAGSVASGRLSYTFGLEGPAITVDTACSSSLVALHLACASLRSGESSMALVGGATVMATPMPFVEFSRQRGLAADGRCKAFSSSADGTGWAEGAGLLLVERLSDARRNGHPVLAVVRGSAVNQDGASNGLTAPSGPAQEQLIRRALAAAGLTPADVDAVEAHGTGTSLGDPIEAQALLATYGSGRPADRPLHLGSLKSNIGHTQAAAGVGGVIKMTMALREGLLPRTLHVDEATPHVDWSAGAVSLLTEAVPWPGQGERPRRAAVSSFGISGTNAHVILEQAPEPQAAPEPAPAGRPAAPAPVPVVLSAAGEPALRAQADRLYKHLTEADGDGLADVGFSLATTRGHLPHRAVLLPEDRDELLDGLRALADGVPGADVVRATAAEGRTAFLFAGQGAQRARMGQELYEAFPVYAAAFDEVCAALDPHLERPLRDVVLAAEDSPEGALLHRTGYTQPAVFAFEVALFRLLESWGIRPDAVLGHSVGALAAVHTAGALSLADAAELAAVRGRIMERLPSGGAMVALRASEAEAAALLAGHEELISLGALNGPAATVLSGDRDALAGVVAGFEAAGGKATWLRVSHAFHSPLMAPALEELRSVVARLVFKEPQLAFVSDLTGRPVGADELADPEYWVRHARHAVRFQDGVAALAELGCARFVEVGPGTDLTSMAAECLEDAGRGRPAGHTLIPSLRRRLPEVTALLTAVARLHACGGDVDWAALFADRGARRVELPTYAFQHRPYWIDRPAAAGDVRSAGLVAVDHPMLSASVELPDSEGLLLTGRLSLARHPWLAGHRVGGRVLLPGTGLLDLVARAAGEAGCALVEELVLEAPLVVPEEGEVRLRVSVAAPDGTDGSGRRAVSVHSRPEGDADGQGWSRNAHGTVLPDGDGSGPAPEPAAEAGGDWAGVWPPRGAEPVPGPVEDLYCVLGAKGLGYGPAFRGVRAVWRRGQEVFAEVALPAAAGPAADGYGLHPALLDAALHPIALGGLVDGADGDDGRTFLPYAWSGVRTHGGSGPRLRVRLVPAGANAVGIDVADDSGRAVASIGSLVLRPLPAGALEAPAGPGDGLLWPVWEELAELPAAPATHRWTLLGAYEHEHELGLGGALSDTGDLLAALSAGADAPALLLLPCPLPAGGGTPGGGAAAVRTALHRVLDTVRLLVTDERLAGTRLAVLTRGAVTLGGEQQPGELSHRAVWGLLRSAQAEHPDRFAVLDEDGTPASRRAVATALATGEPQLALRGGAAFRPLLATDHAEHLLVPPADTPHWHLDYVAKGTFANLALKPWPEAAAPLEEGQVRVRMRVAGLNFRDVLLSLGVIPASVDGHAGGSGQGGEGAGTVLEVGPGVTDLQPGDRVMGLFYGIGPTSVTDRRFVSRIPEGWSFRQAAAVPVTYLTAYYGLVDLADLRAGESVLVHAGAGGVGTAAIQIARHLGAEVYSTASPAKWEALRGAGVADGHIASSRTLDFEPSFLAATGGRGVDVVLNSLAGDFADASLRLLPRGGRFLEMGKTDRREPAEVAAAHPGVVYRTYDVRDPGPDRIREIFAELLALFERGALQAPPVAAWDLRRAPDAFRHLSEARHIGKVVLDLADEDERWDTSRAVLVTGGLGWLGRLAARHLVARHGIRQLVLMGRGLPGEDAARDVAALRELGADVRTVACDAADRDALAAALGELAGDGVRVGGVVHAAGVLDDGLLTSLTAGSLERTLRPKVDAALNLHELTEPLGLDAFVAFSSLAGTLSAPGQAGYAAGNAFLDGLMEQRRSVGRPGVSVVWGLWEGAGGMGAGLTGADVARMARVGVAPITSGQGLDLLDAAVRRDRPVAVAARWDLDGLRAAVGQGAAVPPLLRGLLPAAPPVSVAARAAAQAPAPAPAPAEGASPTGDRLLDCVLHEVAAVLGHGSGAAVDRDGAFDRLGFDSLTAVELRNRLAAATGVRLPATFIYDWPTPAELVVHLREQLPQPAGDVAQAPAPAPAPAPGPAAPVSGDDAGVTVALLADIARLEAAVADRPLSEAQGAVVSERLRELLTELGSMKEDHSAWA</sequence>
<dbReference type="InterPro" id="IPR049551">
    <property type="entry name" value="PKS_DH_C"/>
</dbReference>
<dbReference type="InterPro" id="IPR050091">
    <property type="entry name" value="PKS_NRPS_Biosynth_Enz"/>
</dbReference>
<evidence type="ECO:0000256" key="5">
    <source>
        <dbReference type="ARBA" id="ARBA00022679"/>
    </source>
</evidence>
<evidence type="ECO:0000313" key="16">
    <source>
        <dbReference type="Proteomes" id="UP001432312"/>
    </source>
</evidence>
<dbReference type="Gene3D" id="3.40.366.10">
    <property type="entry name" value="Malonyl-Coenzyme A Acyl Carrier Protein, domain 2"/>
    <property type="match status" value="1"/>
</dbReference>
<dbReference type="Gene3D" id="3.40.50.11460">
    <property type="match status" value="1"/>
</dbReference>
<dbReference type="Gene3D" id="1.10.1200.10">
    <property type="entry name" value="ACP-like"/>
    <property type="match status" value="1"/>
</dbReference>
<dbReference type="PROSITE" id="PS50075">
    <property type="entry name" value="CARRIER"/>
    <property type="match status" value="1"/>
</dbReference>
<feature type="active site" description="Proton donor; for dehydratase activity" evidence="9">
    <location>
        <position position="1158"/>
    </location>
</feature>
<feature type="active site" description="Proton acceptor; for dehydratase activity" evidence="9">
    <location>
        <position position="976"/>
    </location>
</feature>
<dbReference type="InterPro" id="IPR020806">
    <property type="entry name" value="PKS_PP-bd"/>
</dbReference>
<evidence type="ECO:0000313" key="15">
    <source>
        <dbReference type="EMBL" id="WUN78847.1"/>
    </source>
</evidence>
<dbReference type="SUPFAM" id="SSF51735">
    <property type="entry name" value="NAD(P)-binding Rossmann-fold domains"/>
    <property type="match status" value="3"/>
</dbReference>
<dbReference type="InterPro" id="IPR036736">
    <property type="entry name" value="ACP-like_sf"/>
</dbReference>
<feature type="compositionally biased region" description="Pro residues" evidence="11">
    <location>
        <begin position="2149"/>
        <end position="2159"/>
    </location>
</feature>
<evidence type="ECO:0000259" key="13">
    <source>
        <dbReference type="PROSITE" id="PS52004"/>
    </source>
</evidence>
<feature type="region of interest" description="Disordered" evidence="11">
    <location>
        <begin position="1030"/>
        <end position="1091"/>
    </location>
</feature>
<dbReference type="Pfam" id="PF00698">
    <property type="entry name" value="Acyl_transf_1"/>
    <property type="match status" value="1"/>
</dbReference>
<dbReference type="SMART" id="SM01294">
    <property type="entry name" value="PKS_PP_betabranch"/>
    <property type="match status" value="1"/>
</dbReference>
<dbReference type="InterPro" id="IPR014031">
    <property type="entry name" value="Ketoacyl_synth_C"/>
</dbReference>
<evidence type="ECO:0000256" key="8">
    <source>
        <dbReference type="ARBA" id="ARBA00023315"/>
    </source>
</evidence>
<dbReference type="SMART" id="SM00829">
    <property type="entry name" value="PKS_ER"/>
    <property type="match status" value="1"/>
</dbReference>
<evidence type="ECO:0000256" key="6">
    <source>
        <dbReference type="ARBA" id="ARBA00023194"/>
    </source>
</evidence>
<reference evidence="15" key="1">
    <citation type="submission" date="2022-10" db="EMBL/GenBank/DDBJ databases">
        <title>The complete genomes of actinobacterial strains from the NBC collection.</title>
        <authorList>
            <person name="Joergensen T.S."/>
            <person name="Alvarez Arevalo M."/>
            <person name="Sterndorff E.B."/>
            <person name="Faurdal D."/>
            <person name="Vuksanovic O."/>
            <person name="Mourched A.-S."/>
            <person name="Charusanti P."/>
            <person name="Shaw S."/>
            <person name="Blin K."/>
            <person name="Weber T."/>
        </authorList>
    </citation>
    <scope>NUCLEOTIDE SEQUENCE</scope>
    <source>
        <strain evidence="15">NBC_00303</strain>
    </source>
</reference>
<gene>
    <name evidence="15" type="ORF">OHA91_10225</name>
</gene>
<keyword evidence="4" id="KW-0597">Phosphoprotein</keyword>
<dbReference type="Pfam" id="PF13602">
    <property type="entry name" value="ADH_zinc_N_2"/>
    <property type="match status" value="1"/>
</dbReference>
<dbReference type="SUPFAM" id="SSF53901">
    <property type="entry name" value="Thiolase-like"/>
    <property type="match status" value="1"/>
</dbReference>
<dbReference type="Pfam" id="PF02801">
    <property type="entry name" value="Ketoacyl-synt_C"/>
    <property type="match status" value="1"/>
</dbReference>
<evidence type="ECO:0000256" key="1">
    <source>
        <dbReference type="ARBA" id="ARBA00001957"/>
    </source>
</evidence>
<protein>
    <submittedName>
        <fullName evidence="15">SDR family NAD(P)-dependent oxidoreductase</fullName>
    </submittedName>
</protein>
<dbReference type="Gene3D" id="3.10.129.110">
    <property type="entry name" value="Polyketide synthase dehydratase"/>
    <property type="match status" value="1"/>
</dbReference>
<dbReference type="InterPro" id="IPR001227">
    <property type="entry name" value="Ac_transferase_dom_sf"/>
</dbReference>
<dbReference type="Pfam" id="PF00550">
    <property type="entry name" value="PP-binding"/>
    <property type="match status" value="1"/>
</dbReference>
<dbReference type="PANTHER" id="PTHR43775:SF51">
    <property type="entry name" value="INACTIVE PHENOLPHTHIOCEROL SYNTHESIS POLYKETIDE SYNTHASE TYPE I PKS1-RELATED"/>
    <property type="match status" value="1"/>
</dbReference>
<dbReference type="Gene3D" id="3.30.70.3290">
    <property type="match status" value="1"/>
</dbReference>
<keyword evidence="6" id="KW-0045">Antibiotic biosynthesis</keyword>
<feature type="region of interest" description="N-terminal hotdog fold" evidence="9">
    <location>
        <begin position="944"/>
        <end position="1072"/>
    </location>
</feature>
<dbReference type="InterPro" id="IPR020843">
    <property type="entry name" value="ER"/>
</dbReference>
<dbReference type="Pfam" id="PF08659">
    <property type="entry name" value="KR"/>
    <property type="match status" value="1"/>
</dbReference>
<dbReference type="EMBL" id="CP108036">
    <property type="protein sequence ID" value="WUN78847.1"/>
    <property type="molecule type" value="Genomic_DNA"/>
</dbReference>
<dbReference type="SMART" id="SM00822">
    <property type="entry name" value="PKS_KR"/>
    <property type="match status" value="1"/>
</dbReference>
<keyword evidence="10" id="KW-0175">Coiled coil</keyword>
<dbReference type="SMART" id="SM00825">
    <property type="entry name" value="PKS_KS"/>
    <property type="match status" value="1"/>
</dbReference>
<dbReference type="InterPro" id="IPR013968">
    <property type="entry name" value="PKS_KR"/>
</dbReference>
<keyword evidence="7" id="KW-0511">Multifunctional enzyme</keyword>
<dbReference type="InterPro" id="IPR011032">
    <property type="entry name" value="GroES-like_sf"/>
</dbReference>
<dbReference type="Pfam" id="PF14765">
    <property type="entry name" value="PS-DH"/>
    <property type="match status" value="1"/>
</dbReference>
<dbReference type="SUPFAM" id="SSF50129">
    <property type="entry name" value="GroES-like"/>
    <property type="match status" value="1"/>
</dbReference>
<dbReference type="SUPFAM" id="SSF55048">
    <property type="entry name" value="Probable ACP-binding domain of malonyl-CoA ACP transacylase"/>
    <property type="match status" value="1"/>
</dbReference>
<organism evidence="15 16">
    <name type="scientific">Streptomyces erythrochromogenes</name>
    <dbReference type="NCBI Taxonomy" id="285574"/>
    <lineage>
        <taxon>Bacteria</taxon>
        <taxon>Bacillati</taxon>
        <taxon>Actinomycetota</taxon>
        <taxon>Actinomycetes</taxon>
        <taxon>Kitasatosporales</taxon>
        <taxon>Streptomycetaceae</taxon>
        <taxon>Streptomyces</taxon>
    </lineage>
</organism>
<evidence type="ECO:0000256" key="7">
    <source>
        <dbReference type="ARBA" id="ARBA00023268"/>
    </source>
</evidence>
<dbReference type="InterPro" id="IPR015083">
    <property type="entry name" value="NorB/c/GfsB-D-like_docking"/>
</dbReference>
<dbReference type="PROSITE" id="PS01162">
    <property type="entry name" value="QOR_ZETA_CRYSTAL"/>
    <property type="match status" value="1"/>
</dbReference>
<accession>A0ABZ1Q8S8</accession>
<feature type="compositionally biased region" description="Low complexity" evidence="11">
    <location>
        <begin position="1078"/>
        <end position="1088"/>
    </location>
</feature>
<dbReference type="SUPFAM" id="SSF52151">
    <property type="entry name" value="FabD/lysophospholipase-like"/>
    <property type="match status" value="1"/>
</dbReference>
<keyword evidence="16" id="KW-1185">Reference proteome</keyword>
<evidence type="ECO:0000256" key="9">
    <source>
        <dbReference type="PROSITE-ProRule" id="PRU01363"/>
    </source>
</evidence>